<evidence type="ECO:0000313" key="4">
    <source>
        <dbReference type="Proteomes" id="UP001157126"/>
    </source>
</evidence>
<accession>A0ABQ6IMQ5</accession>
<keyword evidence="2" id="KW-0732">Signal</keyword>
<evidence type="ECO:0000313" key="3">
    <source>
        <dbReference type="EMBL" id="GMA38610.1"/>
    </source>
</evidence>
<gene>
    <name evidence="3" type="ORF">GCM10025883_06550</name>
</gene>
<feature type="region of interest" description="Disordered" evidence="1">
    <location>
        <begin position="26"/>
        <end position="64"/>
    </location>
</feature>
<organism evidence="3 4">
    <name type="scientific">Mobilicoccus caccae</name>
    <dbReference type="NCBI Taxonomy" id="1859295"/>
    <lineage>
        <taxon>Bacteria</taxon>
        <taxon>Bacillati</taxon>
        <taxon>Actinomycetota</taxon>
        <taxon>Actinomycetes</taxon>
        <taxon>Micrococcales</taxon>
        <taxon>Dermatophilaceae</taxon>
        <taxon>Mobilicoccus</taxon>
    </lineage>
</organism>
<sequence>MFTSTTMYALTAAAVAAIAASATAGAAPSVATTTDTTAAPTAKPPTVKTSRMDIDGDGRRDTTTLRLTKPTNTQYTYTLETRTARGARASTPVVISDNGEDIDAIWWGAAGLDGTPGAEIVLNPSPVGDGASLRVYRWHKGKLVPQAVPGTRRWRNGGQDWRTVNMPWAIHGYTFYTSRGVRYVVDHDLKPYRSTGKFSGTHTTYRWNTKTATWSKVTTKRAGLVSDAYAQQKYGGVFGVTFR</sequence>
<dbReference type="EMBL" id="BSUO01000001">
    <property type="protein sequence ID" value="GMA38610.1"/>
    <property type="molecule type" value="Genomic_DNA"/>
</dbReference>
<evidence type="ECO:0000256" key="2">
    <source>
        <dbReference type="SAM" id="SignalP"/>
    </source>
</evidence>
<feature type="compositionally biased region" description="Low complexity" evidence="1">
    <location>
        <begin position="26"/>
        <end position="49"/>
    </location>
</feature>
<dbReference type="Proteomes" id="UP001157126">
    <property type="component" value="Unassembled WGS sequence"/>
</dbReference>
<feature type="signal peptide" evidence="2">
    <location>
        <begin position="1"/>
        <end position="26"/>
    </location>
</feature>
<evidence type="ECO:0008006" key="5">
    <source>
        <dbReference type="Google" id="ProtNLM"/>
    </source>
</evidence>
<protein>
    <recommendedName>
        <fullName evidence="5">VCBS repeat-containing protein</fullName>
    </recommendedName>
</protein>
<keyword evidence="4" id="KW-1185">Reference proteome</keyword>
<evidence type="ECO:0000256" key="1">
    <source>
        <dbReference type="SAM" id="MobiDB-lite"/>
    </source>
</evidence>
<dbReference type="RefSeq" id="WP_284302668.1">
    <property type="nucleotide sequence ID" value="NZ_BSUO01000001.1"/>
</dbReference>
<feature type="compositionally biased region" description="Basic and acidic residues" evidence="1">
    <location>
        <begin position="50"/>
        <end position="63"/>
    </location>
</feature>
<feature type="chain" id="PRO_5047205477" description="VCBS repeat-containing protein" evidence="2">
    <location>
        <begin position="27"/>
        <end position="243"/>
    </location>
</feature>
<reference evidence="4" key="1">
    <citation type="journal article" date="2019" name="Int. J. Syst. Evol. Microbiol.">
        <title>The Global Catalogue of Microorganisms (GCM) 10K type strain sequencing project: providing services to taxonomists for standard genome sequencing and annotation.</title>
        <authorList>
            <consortium name="The Broad Institute Genomics Platform"/>
            <consortium name="The Broad Institute Genome Sequencing Center for Infectious Disease"/>
            <person name="Wu L."/>
            <person name="Ma J."/>
        </authorList>
    </citation>
    <scope>NUCLEOTIDE SEQUENCE [LARGE SCALE GENOMIC DNA]</scope>
    <source>
        <strain evidence="4">NBRC 113072</strain>
    </source>
</reference>
<name>A0ABQ6IMQ5_9MICO</name>
<comment type="caution">
    <text evidence="3">The sequence shown here is derived from an EMBL/GenBank/DDBJ whole genome shotgun (WGS) entry which is preliminary data.</text>
</comment>
<proteinExistence type="predicted"/>